<feature type="transmembrane region" description="Helical" evidence="1">
    <location>
        <begin position="74"/>
        <end position="96"/>
    </location>
</feature>
<dbReference type="Proteomes" id="UP000663832">
    <property type="component" value="Unassembled WGS sequence"/>
</dbReference>
<dbReference type="EMBL" id="CAJNOM010000100">
    <property type="protein sequence ID" value="CAF1046295.1"/>
    <property type="molecule type" value="Genomic_DNA"/>
</dbReference>
<evidence type="ECO:0000313" key="5">
    <source>
        <dbReference type="Proteomes" id="UP000663832"/>
    </source>
</evidence>
<dbReference type="EMBL" id="CAJNOI010000038">
    <property type="protein sequence ID" value="CAF0905319.1"/>
    <property type="molecule type" value="Genomic_DNA"/>
</dbReference>
<evidence type="ECO:0000256" key="1">
    <source>
        <dbReference type="SAM" id="Phobius"/>
    </source>
</evidence>
<evidence type="ECO:0000313" key="3">
    <source>
        <dbReference type="EMBL" id="CAF0939477.1"/>
    </source>
</evidence>
<gene>
    <name evidence="2" type="ORF">BJG266_LOCUS10700</name>
    <name evidence="3" type="ORF">QVE165_LOCUS11568</name>
    <name evidence="4" type="ORF">QVE165_LOCUS17356</name>
</gene>
<dbReference type="Proteomes" id="UP000663877">
    <property type="component" value="Unassembled WGS sequence"/>
</dbReference>
<keyword evidence="5" id="KW-1185">Reference proteome</keyword>
<keyword evidence="1" id="KW-0472">Membrane</keyword>
<dbReference type="EMBL" id="CAJNOM010000056">
    <property type="protein sequence ID" value="CAF0939477.1"/>
    <property type="molecule type" value="Genomic_DNA"/>
</dbReference>
<proteinExistence type="predicted"/>
<keyword evidence="1" id="KW-1133">Transmembrane helix</keyword>
<sequence length="187" mass="21938">MSADEHVSFVPNGKGGRFVRYSYARPSSTSNRFVELGRFFYNLTRGIFQLMHVLHYSLTTFNNMISSLPFCIRYIVQLILTICFPFYSLYQGYILLINRIHRIAYPFYRVITLVTRLFTFFVTLPIRILTYVFTQTQVFLQNLLKFSIVIAIIIGLIALFLDENQLNYIKSYVQNTTDTIFKQSSIV</sequence>
<accession>A0A814CC09</accession>
<dbReference type="AlphaFoldDB" id="A0A814CC09"/>
<organism evidence="3 5">
    <name type="scientific">Adineta steineri</name>
    <dbReference type="NCBI Taxonomy" id="433720"/>
    <lineage>
        <taxon>Eukaryota</taxon>
        <taxon>Metazoa</taxon>
        <taxon>Spiralia</taxon>
        <taxon>Gnathifera</taxon>
        <taxon>Rotifera</taxon>
        <taxon>Eurotatoria</taxon>
        <taxon>Bdelloidea</taxon>
        <taxon>Adinetida</taxon>
        <taxon>Adinetidae</taxon>
        <taxon>Adineta</taxon>
    </lineage>
</organism>
<evidence type="ECO:0000313" key="4">
    <source>
        <dbReference type="EMBL" id="CAF1046295.1"/>
    </source>
</evidence>
<name>A0A814CC09_9BILA</name>
<keyword evidence="1" id="KW-0812">Transmembrane</keyword>
<dbReference type="OrthoDB" id="10019002at2759"/>
<evidence type="ECO:0000313" key="2">
    <source>
        <dbReference type="EMBL" id="CAF0905319.1"/>
    </source>
</evidence>
<feature type="transmembrane region" description="Helical" evidence="1">
    <location>
        <begin position="108"/>
        <end position="133"/>
    </location>
</feature>
<feature type="transmembrane region" description="Helical" evidence="1">
    <location>
        <begin position="139"/>
        <end position="161"/>
    </location>
</feature>
<protein>
    <submittedName>
        <fullName evidence="3">Uncharacterized protein</fullName>
    </submittedName>
</protein>
<reference evidence="3" key="1">
    <citation type="submission" date="2021-02" db="EMBL/GenBank/DDBJ databases">
        <authorList>
            <person name="Nowell W R."/>
        </authorList>
    </citation>
    <scope>NUCLEOTIDE SEQUENCE</scope>
</reference>
<comment type="caution">
    <text evidence="3">The sequence shown here is derived from an EMBL/GenBank/DDBJ whole genome shotgun (WGS) entry which is preliminary data.</text>
</comment>